<evidence type="ECO:0000259" key="8">
    <source>
        <dbReference type="Pfam" id="PF07669"/>
    </source>
</evidence>
<dbReference type="InterPro" id="IPR050953">
    <property type="entry name" value="N4_N6_ade-DNA_methylase"/>
</dbReference>
<dbReference type="GO" id="GO:0003677">
    <property type="term" value="F:DNA binding"/>
    <property type="evidence" value="ECO:0007669"/>
    <property type="project" value="UniProtKB-KW"/>
</dbReference>
<evidence type="ECO:0000313" key="10">
    <source>
        <dbReference type="Proteomes" id="UP000824088"/>
    </source>
</evidence>
<evidence type="ECO:0000313" key="9">
    <source>
        <dbReference type="EMBL" id="HIU21946.1"/>
    </source>
</evidence>
<dbReference type="InterPro" id="IPR029063">
    <property type="entry name" value="SAM-dependent_MTases_sf"/>
</dbReference>
<sequence>MAETFFDKIYKSKTLHTPDVLSCLANLSNDEVFTPPVVVNKMLDLLPQELFSDPNTTFLDPACKTGVFLREIAKRLLVGLQDKIPDLQQRIDHIFHKQLFGIAITELTSLLSRRSLYCSKYPNGEYSVSRFDDPEGNIRYRRIQHTWVNGKCKFCGASKKEYDRGDQKETYAYEFIHTLEPEKIFNMKFDVIISNPPYQLSTGGSKSQAVPIYNLFIEQAQKLNPKYLTMIIPDRWFSGGFGLNSFRNKMLSDNRISILYDYIVASDCFPGVDIPGGVCYFLWDRAHHGNCKVSITFNNTTTTMMRPLLEQGCDIFIKYNESISIIHKILLGREPSFDSIITAQRPFGLPTNFTDGTEIPYSRQDIKVYMRNKEVRYINNSTPLTNKNFIKNWKVYMSASYGERIPINFFVVGKPFIGEPNSICTETYVAAGPFESETHAKNVIAYINSKFFRFLVLIRKPTQHLLKGVYKFVPMQDFTEKSDIDWSVPIPEIDKQLYKKYKLTKEEIAFIENMIKPME</sequence>
<dbReference type="PANTHER" id="PTHR33841">
    <property type="entry name" value="DNA METHYLTRANSFERASE YEEA-RELATED"/>
    <property type="match status" value="1"/>
</dbReference>
<dbReference type="GO" id="GO:0032259">
    <property type="term" value="P:methylation"/>
    <property type="evidence" value="ECO:0007669"/>
    <property type="project" value="UniProtKB-KW"/>
</dbReference>
<dbReference type="GO" id="GO:0009007">
    <property type="term" value="F:site-specific DNA-methyltransferase (adenine-specific) activity"/>
    <property type="evidence" value="ECO:0007669"/>
    <property type="project" value="UniProtKB-EC"/>
</dbReference>
<dbReference type="GO" id="GO:0009307">
    <property type="term" value="P:DNA restriction-modification system"/>
    <property type="evidence" value="ECO:0007669"/>
    <property type="project" value="UniProtKB-KW"/>
</dbReference>
<gene>
    <name evidence="9" type="ORF">IAD51_06960</name>
</gene>
<evidence type="ECO:0000256" key="6">
    <source>
        <dbReference type="ARBA" id="ARBA00023125"/>
    </source>
</evidence>
<evidence type="ECO:0000256" key="2">
    <source>
        <dbReference type="ARBA" id="ARBA00022603"/>
    </source>
</evidence>
<accession>A0A9D1HSQ0</accession>
<dbReference type="SUPFAM" id="SSF53335">
    <property type="entry name" value="S-adenosyl-L-methionine-dependent methyltransferases"/>
    <property type="match status" value="1"/>
</dbReference>
<comment type="caution">
    <text evidence="9">The sequence shown here is derived from an EMBL/GenBank/DDBJ whole genome shotgun (WGS) entry which is preliminary data.</text>
</comment>
<feature type="domain" description="Type II methyltransferase M.TaqI-like" evidence="8">
    <location>
        <begin position="97"/>
        <end position="269"/>
    </location>
</feature>
<dbReference type="EMBL" id="DVMN01000126">
    <property type="protein sequence ID" value="HIU21946.1"/>
    <property type="molecule type" value="Genomic_DNA"/>
</dbReference>
<dbReference type="EC" id="2.1.1.72" evidence="1"/>
<comment type="catalytic activity">
    <reaction evidence="7">
        <text>a 2'-deoxyadenosine in DNA + S-adenosyl-L-methionine = an N(6)-methyl-2'-deoxyadenosine in DNA + S-adenosyl-L-homocysteine + H(+)</text>
        <dbReference type="Rhea" id="RHEA:15197"/>
        <dbReference type="Rhea" id="RHEA-COMP:12418"/>
        <dbReference type="Rhea" id="RHEA-COMP:12419"/>
        <dbReference type="ChEBI" id="CHEBI:15378"/>
        <dbReference type="ChEBI" id="CHEBI:57856"/>
        <dbReference type="ChEBI" id="CHEBI:59789"/>
        <dbReference type="ChEBI" id="CHEBI:90615"/>
        <dbReference type="ChEBI" id="CHEBI:90616"/>
        <dbReference type="EC" id="2.1.1.72"/>
    </reaction>
</comment>
<organism evidence="9 10">
    <name type="scientific">Candidatus Limadaptatus stercorigallinarum</name>
    <dbReference type="NCBI Taxonomy" id="2840845"/>
    <lineage>
        <taxon>Bacteria</taxon>
        <taxon>Bacillati</taxon>
        <taxon>Bacillota</taxon>
        <taxon>Clostridia</taxon>
        <taxon>Eubacteriales</taxon>
        <taxon>Candidatus Limadaptatus</taxon>
    </lineage>
</organism>
<reference evidence="9" key="1">
    <citation type="submission" date="2020-10" db="EMBL/GenBank/DDBJ databases">
        <authorList>
            <person name="Gilroy R."/>
        </authorList>
    </citation>
    <scope>NUCLEOTIDE SEQUENCE</scope>
    <source>
        <strain evidence="9">1063</strain>
    </source>
</reference>
<dbReference type="PRINTS" id="PR00507">
    <property type="entry name" value="N12N6MTFRASE"/>
</dbReference>
<dbReference type="Pfam" id="PF07669">
    <property type="entry name" value="Eco57I"/>
    <property type="match status" value="1"/>
</dbReference>
<keyword evidence="4" id="KW-0949">S-adenosyl-L-methionine</keyword>
<dbReference type="InterPro" id="IPR011639">
    <property type="entry name" value="MethylTrfase_TaqI-like_dom"/>
</dbReference>
<keyword evidence="2 9" id="KW-0489">Methyltransferase</keyword>
<evidence type="ECO:0000256" key="7">
    <source>
        <dbReference type="ARBA" id="ARBA00047942"/>
    </source>
</evidence>
<name>A0A9D1HSQ0_9FIRM</name>
<evidence type="ECO:0000256" key="5">
    <source>
        <dbReference type="ARBA" id="ARBA00022747"/>
    </source>
</evidence>
<reference evidence="9" key="2">
    <citation type="journal article" date="2021" name="PeerJ">
        <title>Extensive microbial diversity within the chicken gut microbiome revealed by metagenomics and culture.</title>
        <authorList>
            <person name="Gilroy R."/>
            <person name="Ravi A."/>
            <person name="Getino M."/>
            <person name="Pursley I."/>
            <person name="Horton D.L."/>
            <person name="Alikhan N.F."/>
            <person name="Baker D."/>
            <person name="Gharbi K."/>
            <person name="Hall N."/>
            <person name="Watson M."/>
            <person name="Adriaenssens E.M."/>
            <person name="Foster-Nyarko E."/>
            <person name="Jarju S."/>
            <person name="Secka A."/>
            <person name="Antonio M."/>
            <person name="Oren A."/>
            <person name="Chaudhuri R.R."/>
            <person name="La Ragione R."/>
            <person name="Hildebrand F."/>
            <person name="Pallen M.J."/>
        </authorList>
    </citation>
    <scope>NUCLEOTIDE SEQUENCE</scope>
    <source>
        <strain evidence="9">1063</strain>
    </source>
</reference>
<keyword evidence="6" id="KW-0238">DNA-binding</keyword>
<dbReference type="Proteomes" id="UP000824088">
    <property type="component" value="Unassembled WGS sequence"/>
</dbReference>
<evidence type="ECO:0000256" key="4">
    <source>
        <dbReference type="ARBA" id="ARBA00022691"/>
    </source>
</evidence>
<keyword evidence="3" id="KW-0808">Transferase</keyword>
<dbReference type="InterPro" id="IPR002052">
    <property type="entry name" value="DNA_methylase_N6_adenine_CS"/>
</dbReference>
<dbReference type="Gene3D" id="3.40.50.150">
    <property type="entry name" value="Vaccinia Virus protein VP39"/>
    <property type="match status" value="1"/>
</dbReference>
<keyword evidence="5" id="KW-0680">Restriction system</keyword>
<dbReference type="AlphaFoldDB" id="A0A9D1HSQ0"/>
<evidence type="ECO:0000256" key="1">
    <source>
        <dbReference type="ARBA" id="ARBA00011900"/>
    </source>
</evidence>
<dbReference type="PROSITE" id="PS00092">
    <property type="entry name" value="N6_MTASE"/>
    <property type="match status" value="1"/>
</dbReference>
<proteinExistence type="predicted"/>
<protein>
    <recommendedName>
        <fullName evidence="1">site-specific DNA-methyltransferase (adenine-specific)</fullName>
        <ecNumber evidence="1">2.1.1.72</ecNumber>
    </recommendedName>
</protein>
<evidence type="ECO:0000256" key="3">
    <source>
        <dbReference type="ARBA" id="ARBA00022679"/>
    </source>
</evidence>
<dbReference type="PANTHER" id="PTHR33841:SF6">
    <property type="entry name" value="TYPE II METHYLTRANSFERASE M.HINDII"/>
    <property type="match status" value="1"/>
</dbReference>